<feature type="signal peptide" evidence="1">
    <location>
        <begin position="1"/>
        <end position="19"/>
    </location>
</feature>
<dbReference type="OrthoDB" id="3660025at2759"/>
<evidence type="ECO:0000256" key="1">
    <source>
        <dbReference type="SAM" id="SignalP"/>
    </source>
</evidence>
<evidence type="ECO:0000313" key="3">
    <source>
        <dbReference type="Proteomes" id="UP000076842"/>
    </source>
</evidence>
<gene>
    <name evidence="2" type="ORF">CALCODRAFT_557895</name>
</gene>
<proteinExistence type="predicted"/>
<dbReference type="InParanoid" id="A0A165DFU3"/>
<keyword evidence="1" id="KW-0732">Signal</keyword>
<dbReference type="Proteomes" id="UP000076842">
    <property type="component" value="Unassembled WGS sequence"/>
</dbReference>
<dbReference type="AlphaFoldDB" id="A0A165DFU3"/>
<name>A0A165DFU3_9BASI</name>
<sequence length="129" mass="13791">MQFFVVASIIASMPFMAQAAAVEKRSILGIDTFSGTSCQGFQEFIHITQQGANSNTFPGPRKSFLVTESDGDCEAILWTGDFNGGKVVLSKGSLTVGTCFGASNGEAFESFDFHCFYAAVGQIYSLMTP</sequence>
<evidence type="ECO:0000313" key="2">
    <source>
        <dbReference type="EMBL" id="KZT52718.1"/>
    </source>
</evidence>
<feature type="chain" id="PRO_5007856569" evidence="1">
    <location>
        <begin position="20"/>
        <end position="129"/>
    </location>
</feature>
<dbReference type="EMBL" id="KV424057">
    <property type="protein sequence ID" value="KZT52718.1"/>
    <property type="molecule type" value="Genomic_DNA"/>
</dbReference>
<protein>
    <submittedName>
        <fullName evidence="2">Uncharacterized protein</fullName>
    </submittedName>
</protein>
<organism evidence="2 3">
    <name type="scientific">Calocera cornea HHB12733</name>
    <dbReference type="NCBI Taxonomy" id="1353952"/>
    <lineage>
        <taxon>Eukaryota</taxon>
        <taxon>Fungi</taxon>
        <taxon>Dikarya</taxon>
        <taxon>Basidiomycota</taxon>
        <taxon>Agaricomycotina</taxon>
        <taxon>Dacrymycetes</taxon>
        <taxon>Dacrymycetales</taxon>
        <taxon>Dacrymycetaceae</taxon>
        <taxon>Calocera</taxon>
    </lineage>
</organism>
<accession>A0A165DFU3</accession>
<reference evidence="2 3" key="1">
    <citation type="journal article" date="2016" name="Mol. Biol. Evol.">
        <title>Comparative Genomics of Early-Diverging Mushroom-Forming Fungi Provides Insights into the Origins of Lignocellulose Decay Capabilities.</title>
        <authorList>
            <person name="Nagy L.G."/>
            <person name="Riley R."/>
            <person name="Tritt A."/>
            <person name="Adam C."/>
            <person name="Daum C."/>
            <person name="Floudas D."/>
            <person name="Sun H."/>
            <person name="Yadav J.S."/>
            <person name="Pangilinan J."/>
            <person name="Larsson K.H."/>
            <person name="Matsuura K."/>
            <person name="Barry K."/>
            <person name="Labutti K."/>
            <person name="Kuo R."/>
            <person name="Ohm R.A."/>
            <person name="Bhattacharya S.S."/>
            <person name="Shirouzu T."/>
            <person name="Yoshinaga Y."/>
            <person name="Martin F.M."/>
            <person name="Grigoriev I.V."/>
            <person name="Hibbett D.S."/>
        </authorList>
    </citation>
    <scope>NUCLEOTIDE SEQUENCE [LARGE SCALE GENOMIC DNA]</scope>
    <source>
        <strain evidence="2 3">HHB12733</strain>
    </source>
</reference>
<keyword evidence="3" id="KW-1185">Reference proteome</keyword>